<accession>A0AAD9TDB1</accession>
<reference evidence="2" key="1">
    <citation type="journal article" date="2023" name="Plant J.">
        <title>Genome sequences and population genomics provide insights into the demographic history, inbreeding, and mutation load of two 'living fossil' tree species of Dipteronia.</title>
        <authorList>
            <person name="Feng Y."/>
            <person name="Comes H.P."/>
            <person name="Chen J."/>
            <person name="Zhu S."/>
            <person name="Lu R."/>
            <person name="Zhang X."/>
            <person name="Li P."/>
            <person name="Qiu J."/>
            <person name="Olsen K.M."/>
            <person name="Qiu Y."/>
        </authorList>
    </citation>
    <scope>NUCLEOTIDE SEQUENCE</scope>
    <source>
        <strain evidence="2">KIB01</strain>
    </source>
</reference>
<dbReference type="Pfam" id="PF11955">
    <property type="entry name" value="PORR"/>
    <property type="match status" value="1"/>
</dbReference>
<dbReference type="AlphaFoldDB" id="A0AAD9TDB1"/>
<dbReference type="PANTHER" id="PTHR31476">
    <property type="entry name" value="PROTEIN WHAT'S THIS FACTOR 1 HOMOLOG, CHLOROPLASTIC"/>
    <property type="match status" value="1"/>
</dbReference>
<sequence length="418" mass="49024">MLLGKLYTKTLKTLLFNIKNPVFSSHSVKKTLPFTYTQSCTYVDVYMKWKQDPYFESIEHIHKSFELKPIIALKNFIAREPSGSIPISAVSKRGLEFDIHINVARFMRQYPSIFEEFTGPLYNLPWFRLTQEAVEIDKEERRVYEDCRDDLREGLRRFILMSREKVMHLKIIKGLEWYLGLPSDFLENPKVNLDGSFRFVEMEDGLKGLAVVESEGERVLSVLQRNAIKRGVYSGEPNEAIEFPLFPSQGLRLRRKIEDWLMDFQKLPYVSPYEDYSNLDPSTDLAEKRVVGFLHELLSLFVDHTVERKRLLCLKKQFGLPQKVHKAFERHPRMFYLSLKNKTCTAILKEAFRSKSAIPSHPLLNVRKRYIKLMKQSDRILKSRRVNNRSVDQPNLLKDLDSEYEEDCRGRATADLSV</sequence>
<organism evidence="2 3">
    <name type="scientific">Dipteronia dyeriana</name>
    <dbReference type="NCBI Taxonomy" id="168575"/>
    <lineage>
        <taxon>Eukaryota</taxon>
        <taxon>Viridiplantae</taxon>
        <taxon>Streptophyta</taxon>
        <taxon>Embryophyta</taxon>
        <taxon>Tracheophyta</taxon>
        <taxon>Spermatophyta</taxon>
        <taxon>Magnoliopsida</taxon>
        <taxon>eudicotyledons</taxon>
        <taxon>Gunneridae</taxon>
        <taxon>Pentapetalae</taxon>
        <taxon>rosids</taxon>
        <taxon>malvids</taxon>
        <taxon>Sapindales</taxon>
        <taxon>Sapindaceae</taxon>
        <taxon>Hippocastanoideae</taxon>
        <taxon>Acereae</taxon>
        <taxon>Dipteronia</taxon>
    </lineage>
</organism>
<evidence type="ECO:0000313" key="3">
    <source>
        <dbReference type="Proteomes" id="UP001280121"/>
    </source>
</evidence>
<dbReference type="GO" id="GO:0003723">
    <property type="term" value="F:RNA binding"/>
    <property type="evidence" value="ECO:0007669"/>
    <property type="project" value="InterPro"/>
</dbReference>
<dbReference type="EMBL" id="JANJYI010000009">
    <property type="protein sequence ID" value="KAK2634055.1"/>
    <property type="molecule type" value="Genomic_DNA"/>
</dbReference>
<keyword evidence="3" id="KW-1185">Reference proteome</keyword>
<dbReference type="InterPro" id="IPR021099">
    <property type="entry name" value="PORR_domain"/>
</dbReference>
<feature type="domain" description="PORR" evidence="1">
    <location>
        <begin position="51"/>
        <end position="378"/>
    </location>
</feature>
<proteinExistence type="predicted"/>
<name>A0AAD9TDB1_9ROSI</name>
<comment type="caution">
    <text evidence="2">The sequence shown here is derived from an EMBL/GenBank/DDBJ whole genome shotgun (WGS) entry which is preliminary data.</text>
</comment>
<evidence type="ECO:0000259" key="1">
    <source>
        <dbReference type="Pfam" id="PF11955"/>
    </source>
</evidence>
<gene>
    <name evidence="2" type="ORF">Ddye_028847</name>
</gene>
<dbReference type="InterPro" id="IPR045040">
    <property type="entry name" value="PORR_fam"/>
</dbReference>
<protein>
    <recommendedName>
        <fullName evidence="1">PORR domain-containing protein</fullName>
    </recommendedName>
</protein>
<dbReference type="PANTHER" id="PTHR31476:SF13">
    <property type="entry name" value="PROTEIN WHAT'S THIS FACTOR 9, MITOCHONDRIAL"/>
    <property type="match status" value="1"/>
</dbReference>
<dbReference type="Proteomes" id="UP001280121">
    <property type="component" value="Unassembled WGS sequence"/>
</dbReference>
<evidence type="ECO:0000313" key="2">
    <source>
        <dbReference type="EMBL" id="KAK2634055.1"/>
    </source>
</evidence>